<keyword evidence="3 4" id="KW-0326">Glycosidase</keyword>
<dbReference type="Gene3D" id="2.60.120.260">
    <property type="entry name" value="Galactose-binding domain-like"/>
    <property type="match status" value="1"/>
</dbReference>
<dbReference type="InterPro" id="IPR008979">
    <property type="entry name" value="Galactose-bd-like_sf"/>
</dbReference>
<dbReference type="GO" id="GO:0005975">
    <property type="term" value="P:carbohydrate metabolic process"/>
    <property type="evidence" value="ECO:0007669"/>
    <property type="project" value="InterPro"/>
</dbReference>
<dbReference type="PROSITE" id="PS50022">
    <property type="entry name" value="FA58C_3"/>
    <property type="match status" value="1"/>
</dbReference>
<dbReference type="Gene3D" id="2.115.10.20">
    <property type="entry name" value="Glycosyl hydrolase domain, family 43"/>
    <property type="match status" value="1"/>
</dbReference>
<comment type="similarity">
    <text evidence="1 4">Belongs to the glycosyl hydrolase 43 family.</text>
</comment>
<accession>A0A6J4TFQ2</accession>
<organism evidence="8">
    <name type="scientific">uncultured Segetibacter sp</name>
    <dbReference type="NCBI Taxonomy" id="481133"/>
    <lineage>
        <taxon>Bacteria</taxon>
        <taxon>Pseudomonadati</taxon>
        <taxon>Bacteroidota</taxon>
        <taxon>Chitinophagia</taxon>
        <taxon>Chitinophagales</taxon>
        <taxon>Chitinophagaceae</taxon>
        <taxon>Segetibacter</taxon>
        <taxon>environmental samples</taxon>
    </lineage>
</organism>
<dbReference type="InterPro" id="IPR036116">
    <property type="entry name" value="FN3_sf"/>
</dbReference>
<reference evidence="8" key="1">
    <citation type="submission" date="2020-02" db="EMBL/GenBank/DDBJ databases">
        <authorList>
            <person name="Meier V. D."/>
        </authorList>
    </citation>
    <scope>NUCLEOTIDE SEQUENCE</scope>
    <source>
        <strain evidence="8">AVDCRST_MAG96</strain>
    </source>
</reference>
<evidence type="ECO:0000259" key="6">
    <source>
        <dbReference type="PROSITE" id="PS50022"/>
    </source>
</evidence>
<proteinExistence type="inferred from homology"/>
<name>A0A6J4TFQ2_9BACT</name>
<dbReference type="PANTHER" id="PTHR42812">
    <property type="entry name" value="BETA-XYLOSIDASE"/>
    <property type="match status" value="1"/>
</dbReference>
<dbReference type="InterPro" id="IPR051795">
    <property type="entry name" value="Glycosyl_Hydrlase_43"/>
</dbReference>
<dbReference type="CDD" id="cd00063">
    <property type="entry name" value="FN3"/>
    <property type="match status" value="1"/>
</dbReference>
<protein>
    <submittedName>
        <fullName evidence="8">GH43_28 / GH43 / CBM32 / GH43_31 / GH43_10</fullName>
    </submittedName>
</protein>
<dbReference type="InterPro" id="IPR013783">
    <property type="entry name" value="Ig-like_fold"/>
</dbReference>
<dbReference type="GO" id="GO:0004553">
    <property type="term" value="F:hydrolase activity, hydrolyzing O-glycosyl compounds"/>
    <property type="evidence" value="ECO:0007669"/>
    <property type="project" value="InterPro"/>
</dbReference>
<dbReference type="EMBL" id="CADCVN010001166">
    <property type="protein sequence ID" value="CAA9522026.1"/>
    <property type="molecule type" value="Genomic_DNA"/>
</dbReference>
<dbReference type="InterPro" id="IPR023296">
    <property type="entry name" value="Glyco_hydro_beta-prop_sf"/>
</dbReference>
<feature type="domain" description="Fibronectin type-III" evidence="7">
    <location>
        <begin position="490"/>
        <end position="577"/>
    </location>
</feature>
<dbReference type="Pfam" id="PF04616">
    <property type="entry name" value="Glyco_hydro_43"/>
    <property type="match status" value="1"/>
</dbReference>
<dbReference type="PROSITE" id="PS50853">
    <property type="entry name" value="FN3"/>
    <property type="match status" value="1"/>
</dbReference>
<evidence type="ECO:0000256" key="5">
    <source>
        <dbReference type="SAM" id="SignalP"/>
    </source>
</evidence>
<dbReference type="InterPro" id="IPR003961">
    <property type="entry name" value="FN3_dom"/>
</dbReference>
<evidence type="ECO:0000313" key="8">
    <source>
        <dbReference type="EMBL" id="CAA9522026.1"/>
    </source>
</evidence>
<dbReference type="CDD" id="cd08982">
    <property type="entry name" value="GH43-like"/>
    <property type="match status" value="1"/>
</dbReference>
<dbReference type="SUPFAM" id="SSF49785">
    <property type="entry name" value="Galactose-binding domain-like"/>
    <property type="match status" value="1"/>
</dbReference>
<keyword evidence="5" id="KW-0732">Signal</keyword>
<feature type="chain" id="PRO_5026927881" evidence="5">
    <location>
        <begin position="24"/>
        <end position="577"/>
    </location>
</feature>
<sequence>MNKANLILLVFSLIYLNIYNICAQETQTTTYCNPLNLDYTYMIYNADKNISYRSGADPAVVRFKNEYYMFVTRSLGYWHSTDLLNWTFINPEKWYFQGSNAPAAHNYKDSVLYVAGDPSGSMSVLYTDNPKKGDWKATPSILNDLQDPDLFIDDDDKAYMFWGSSNVYPVRAKKLDKNHRFSASDSTYQLFGLDMKKHGWERFGENHSDTVLGGYMEGAWLTKHNNKYYMQYAAPGTEFNVYADGVYMSDSVLGPYRYAPNNPVFYKPGGFSNGAGHGSTVIGPAQQYWHFASAAVNINVGWERRICMYPAWFDKDGLMYSNTSFGDYPRFGPGVAGKMGQFTGWMLLSYKKPVKVSSYFDKFSSESLTDENVKTFWVAQKNDDKQWLEIDLQKPGKVYAIQVNYHDYKSDLYGRVPNLYHRYLIEGSQDGQNWTTLIDRSSSFKDVPNDYVELGTPSTVRYVRYKNVHVPMTNLCISDLRIFGIGLGKAPQVVKNFAVIRKTDRRDAMITWNALLNSQGYNILWGIAPDKLYNSWLVYDKNSLLLKSLSTDQSYYFAVEAFNENGVSARTKVVRVE</sequence>
<dbReference type="Pfam" id="PF00754">
    <property type="entry name" value="F5_F8_type_C"/>
    <property type="match status" value="1"/>
</dbReference>
<gene>
    <name evidence="8" type="ORF">AVDCRST_MAG96-2978</name>
</gene>
<evidence type="ECO:0000256" key="2">
    <source>
        <dbReference type="ARBA" id="ARBA00022801"/>
    </source>
</evidence>
<evidence type="ECO:0000256" key="1">
    <source>
        <dbReference type="ARBA" id="ARBA00009865"/>
    </source>
</evidence>
<keyword evidence="2 4" id="KW-0378">Hydrolase</keyword>
<dbReference type="PANTHER" id="PTHR42812:SF14">
    <property type="entry name" value="SECRETED PROTEIN"/>
    <property type="match status" value="1"/>
</dbReference>
<dbReference type="SUPFAM" id="SSF49265">
    <property type="entry name" value="Fibronectin type III"/>
    <property type="match status" value="1"/>
</dbReference>
<evidence type="ECO:0000256" key="4">
    <source>
        <dbReference type="RuleBase" id="RU361187"/>
    </source>
</evidence>
<dbReference type="Gene3D" id="2.60.40.10">
    <property type="entry name" value="Immunoglobulins"/>
    <property type="match status" value="1"/>
</dbReference>
<dbReference type="AlphaFoldDB" id="A0A6J4TFQ2"/>
<evidence type="ECO:0000256" key="3">
    <source>
        <dbReference type="ARBA" id="ARBA00023295"/>
    </source>
</evidence>
<dbReference type="SUPFAM" id="SSF75005">
    <property type="entry name" value="Arabinanase/levansucrase/invertase"/>
    <property type="match status" value="1"/>
</dbReference>
<dbReference type="InterPro" id="IPR000421">
    <property type="entry name" value="FA58C"/>
</dbReference>
<evidence type="ECO:0000259" key="7">
    <source>
        <dbReference type="PROSITE" id="PS50853"/>
    </source>
</evidence>
<feature type="signal peptide" evidence="5">
    <location>
        <begin position="1"/>
        <end position="23"/>
    </location>
</feature>
<dbReference type="InterPro" id="IPR006710">
    <property type="entry name" value="Glyco_hydro_43"/>
</dbReference>
<feature type="domain" description="F5/8 type C" evidence="6">
    <location>
        <begin position="334"/>
        <end position="485"/>
    </location>
</feature>